<accession>A0A382WVP1</accession>
<organism evidence="10">
    <name type="scientific">marine metagenome</name>
    <dbReference type="NCBI Taxonomy" id="408172"/>
    <lineage>
        <taxon>unclassified sequences</taxon>
        <taxon>metagenomes</taxon>
        <taxon>ecological metagenomes</taxon>
    </lineage>
</organism>
<comment type="similarity">
    <text evidence="3">Belongs to the FKBP-type PPIase family.</text>
</comment>
<dbReference type="InterPro" id="IPR046357">
    <property type="entry name" value="PPIase_dom_sf"/>
</dbReference>
<keyword evidence="5" id="KW-0963">Cytoplasm</keyword>
<sequence>MSSTVEHETVATVHYTGAFPDGGVFDSSEGRDPLTFLVGHGQMIPGFEHELMGAAVGEKREFTLTPDRAYGERDEDAIQQMEKAQITEGMELEV</sequence>
<dbReference type="GO" id="GO:0003755">
    <property type="term" value="F:peptidyl-prolyl cis-trans isomerase activity"/>
    <property type="evidence" value="ECO:0007669"/>
    <property type="project" value="UniProtKB-KW"/>
</dbReference>
<evidence type="ECO:0000256" key="5">
    <source>
        <dbReference type="ARBA" id="ARBA00022490"/>
    </source>
</evidence>
<dbReference type="Pfam" id="PF00254">
    <property type="entry name" value="FKBP_C"/>
    <property type="match status" value="1"/>
</dbReference>
<evidence type="ECO:0000256" key="3">
    <source>
        <dbReference type="ARBA" id="ARBA00006577"/>
    </source>
</evidence>
<keyword evidence="8" id="KW-0413">Isomerase</keyword>
<dbReference type="AlphaFoldDB" id="A0A382WVP1"/>
<dbReference type="GO" id="GO:0005737">
    <property type="term" value="C:cytoplasm"/>
    <property type="evidence" value="ECO:0007669"/>
    <property type="project" value="UniProtKB-SubCell"/>
</dbReference>
<name>A0A382WVP1_9ZZZZ</name>
<dbReference type="EC" id="5.2.1.8" evidence="4"/>
<dbReference type="InterPro" id="IPR001179">
    <property type="entry name" value="PPIase_FKBP_dom"/>
</dbReference>
<comment type="catalytic activity">
    <reaction evidence="1">
        <text>[protein]-peptidylproline (omega=180) = [protein]-peptidylproline (omega=0)</text>
        <dbReference type="Rhea" id="RHEA:16237"/>
        <dbReference type="Rhea" id="RHEA-COMP:10747"/>
        <dbReference type="Rhea" id="RHEA-COMP:10748"/>
        <dbReference type="ChEBI" id="CHEBI:83833"/>
        <dbReference type="ChEBI" id="CHEBI:83834"/>
        <dbReference type="EC" id="5.2.1.8"/>
    </reaction>
</comment>
<dbReference type="EMBL" id="UINC01162769">
    <property type="protein sequence ID" value="SVD62704.1"/>
    <property type="molecule type" value="Genomic_DNA"/>
</dbReference>
<keyword evidence="7" id="KW-0143">Chaperone</keyword>
<proteinExistence type="inferred from homology"/>
<dbReference type="PROSITE" id="PS50059">
    <property type="entry name" value="FKBP_PPIASE"/>
    <property type="match status" value="1"/>
</dbReference>
<evidence type="ECO:0000256" key="2">
    <source>
        <dbReference type="ARBA" id="ARBA00004496"/>
    </source>
</evidence>
<dbReference type="PANTHER" id="PTHR47861:SF3">
    <property type="entry name" value="FKBP-TYPE PEPTIDYL-PROLYL CIS-TRANS ISOMERASE SLYD"/>
    <property type="match status" value="1"/>
</dbReference>
<evidence type="ECO:0000313" key="10">
    <source>
        <dbReference type="EMBL" id="SVD62704.1"/>
    </source>
</evidence>
<comment type="subcellular location">
    <subcellularLocation>
        <location evidence="2">Cytoplasm</location>
    </subcellularLocation>
</comment>
<reference evidence="10" key="1">
    <citation type="submission" date="2018-05" db="EMBL/GenBank/DDBJ databases">
        <authorList>
            <person name="Lanie J.A."/>
            <person name="Ng W.-L."/>
            <person name="Kazmierczak K.M."/>
            <person name="Andrzejewski T.M."/>
            <person name="Davidsen T.M."/>
            <person name="Wayne K.J."/>
            <person name="Tettelin H."/>
            <person name="Glass J.I."/>
            <person name="Rusch D."/>
            <person name="Podicherti R."/>
            <person name="Tsui H.-C.T."/>
            <person name="Winkler M.E."/>
        </authorList>
    </citation>
    <scope>NUCLEOTIDE SEQUENCE</scope>
</reference>
<evidence type="ECO:0000256" key="4">
    <source>
        <dbReference type="ARBA" id="ARBA00013194"/>
    </source>
</evidence>
<dbReference type="Gene3D" id="3.10.50.40">
    <property type="match status" value="1"/>
</dbReference>
<evidence type="ECO:0000259" key="9">
    <source>
        <dbReference type="PROSITE" id="PS50059"/>
    </source>
</evidence>
<protein>
    <recommendedName>
        <fullName evidence="4">peptidylprolyl isomerase</fullName>
        <ecNumber evidence="4">5.2.1.8</ecNumber>
    </recommendedName>
</protein>
<dbReference type="PANTHER" id="PTHR47861">
    <property type="entry name" value="FKBP-TYPE PEPTIDYL-PROLYL CIS-TRANS ISOMERASE SLYD"/>
    <property type="match status" value="1"/>
</dbReference>
<feature type="domain" description="PPIase FKBP-type" evidence="9">
    <location>
        <begin position="8"/>
        <end position="94"/>
    </location>
</feature>
<evidence type="ECO:0000256" key="6">
    <source>
        <dbReference type="ARBA" id="ARBA00023110"/>
    </source>
</evidence>
<evidence type="ECO:0000256" key="7">
    <source>
        <dbReference type="ARBA" id="ARBA00023186"/>
    </source>
</evidence>
<gene>
    <name evidence="10" type="ORF">METZ01_LOCUS415558</name>
</gene>
<dbReference type="SUPFAM" id="SSF54534">
    <property type="entry name" value="FKBP-like"/>
    <property type="match status" value="1"/>
</dbReference>
<keyword evidence="6" id="KW-0697">Rotamase</keyword>
<feature type="non-terminal residue" evidence="10">
    <location>
        <position position="94"/>
    </location>
</feature>
<dbReference type="GO" id="GO:0042026">
    <property type="term" value="P:protein refolding"/>
    <property type="evidence" value="ECO:0007669"/>
    <property type="project" value="UniProtKB-ARBA"/>
</dbReference>
<evidence type="ECO:0000256" key="8">
    <source>
        <dbReference type="ARBA" id="ARBA00023235"/>
    </source>
</evidence>
<evidence type="ECO:0000256" key="1">
    <source>
        <dbReference type="ARBA" id="ARBA00000971"/>
    </source>
</evidence>